<dbReference type="InterPro" id="IPR009057">
    <property type="entry name" value="Homeodomain-like_sf"/>
</dbReference>
<dbReference type="HOGENOM" id="CLU_1307227_0_0_5"/>
<dbReference type="PRINTS" id="PR00455">
    <property type="entry name" value="HTHTETR"/>
</dbReference>
<dbReference type="AlphaFoldDB" id="D5RNA1"/>
<dbReference type="PANTHER" id="PTHR30055">
    <property type="entry name" value="HTH-TYPE TRANSCRIPTIONAL REGULATOR RUTR"/>
    <property type="match status" value="1"/>
</dbReference>
<evidence type="ECO:0000313" key="7">
    <source>
        <dbReference type="Proteomes" id="UP000005324"/>
    </source>
</evidence>
<dbReference type="PROSITE" id="PS50977">
    <property type="entry name" value="HTH_TETR_2"/>
    <property type="match status" value="1"/>
</dbReference>
<keyword evidence="2 4" id="KW-0238">DNA-binding</keyword>
<dbReference type="EMBL" id="ADVL01000442">
    <property type="protein sequence ID" value="EFH11219.1"/>
    <property type="molecule type" value="Genomic_DNA"/>
</dbReference>
<dbReference type="InterPro" id="IPR050109">
    <property type="entry name" value="HTH-type_TetR-like_transc_reg"/>
</dbReference>
<dbReference type="FunFam" id="1.10.10.60:FF:000141">
    <property type="entry name" value="TetR family transcriptional regulator"/>
    <property type="match status" value="1"/>
</dbReference>
<dbReference type="RefSeq" id="WP_007006051.1">
    <property type="nucleotide sequence ID" value="NZ_GG770895.1"/>
</dbReference>
<evidence type="ECO:0000256" key="1">
    <source>
        <dbReference type="ARBA" id="ARBA00023015"/>
    </source>
</evidence>
<keyword evidence="3" id="KW-0804">Transcription</keyword>
<dbReference type="SUPFAM" id="SSF48498">
    <property type="entry name" value="Tetracyclin repressor-like, C-terminal domain"/>
    <property type="match status" value="1"/>
</dbReference>
<evidence type="ECO:0000256" key="2">
    <source>
        <dbReference type="ARBA" id="ARBA00023125"/>
    </source>
</evidence>
<protein>
    <submittedName>
        <fullName evidence="6">Transcriptional regulator, TetR family</fullName>
    </submittedName>
</protein>
<comment type="caution">
    <text evidence="6">The sequence shown here is derived from an EMBL/GenBank/DDBJ whole genome shotgun (WGS) entry which is preliminary data.</text>
</comment>
<proteinExistence type="predicted"/>
<evidence type="ECO:0000259" key="5">
    <source>
        <dbReference type="PROSITE" id="PS50977"/>
    </source>
</evidence>
<name>D5RNA1_9PROT</name>
<keyword evidence="1" id="KW-0805">Transcription regulation</keyword>
<feature type="domain" description="HTH tetR-type" evidence="5">
    <location>
        <begin position="16"/>
        <end position="76"/>
    </location>
</feature>
<evidence type="ECO:0000256" key="3">
    <source>
        <dbReference type="ARBA" id="ARBA00023163"/>
    </source>
</evidence>
<dbReference type="GO" id="GO:0000976">
    <property type="term" value="F:transcription cis-regulatory region binding"/>
    <property type="evidence" value="ECO:0007669"/>
    <property type="project" value="TreeGrafter"/>
</dbReference>
<evidence type="ECO:0000256" key="4">
    <source>
        <dbReference type="PROSITE-ProRule" id="PRU00335"/>
    </source>
</evidence>
<dbReference type="GO" id="GO:0003700">
    <property type="term" value="F:DNA-binding transcription factor activity"/>
    <property type="evidence" value="ECO:0007669"/>
    <property type="project" value="TreeGrafter"/>
</dbReference>
<dbReference type="Proteomes" id="UP000005324">
    <property type="component" value="Unassembled WGS sequence"/>
</dbReference>
<evidence type="ECO:0000313" key="6">
    <source>
        <dbReference type="EMBL" id="EFH11219.1"/>
    </source>
</evidence>
<accession>D5RNA1</accession>
<keyword evidence="7" id="KW-1185">Reference proteome</keyword>
<gene>
    <name evidence="6" type="ORF">HMPREF0731_2562</name>
</gene>
<feature type="DNA-binding region" description="H-T-H motif" evidence="4">
    <location>
        <begin position="39"/>
        <end position="58"/>
    </location>
</feature>
<dbReference type="PANTHER" id="PTHR30055:SF234">
    <property type="entry name" value="HTH-TYPE TRANSCRIPTIONAL REGULATOR BETI"/>
    <property type="match status" value="1"/>
</dbReference>
<dbReference type="Gene3D" id="1.10.357.10">
    <property type="entry name" value="Tetracycline Repressor, domain 2"/>
    <property type="match status" value="1"/>
</dbReference>
<dbReference type="Pfam" id="PF00440">
    <property type="entry name" value="TetR_N"/>
    <property type="match status" value="1"/>
</dbReference>
<sequence>PAPRARAGRPSKGEAAEMSGRIIDAAARLFAAQGFSATSMEQVAAACNAGKDTLYRRFPSKAALFGAVLGRLRERILLRLRTEIAPPGGGTPALARLRQVARLFLTLNLDPDLLAYRRIAFTEGLVFGAEPPAADPILDALVRAVAEAQRDGALRPGPAEPLAQHLLHSIVYGPTNEAMLGRATYATEEAQDRHFAQMWELFLHGAAPRG</sequence>
<reference evidence="6 7" key="1">
    <citation type="submission" date="2010-04" db="EMBL/GenBank/DDBJ databases">
        <authorList>
            <person name="Qin X."/>
            <person name="Bachman B."/>
            <person name="Battles P."/>
            <person name="Bell A."/>
            <person name="Bess C."/>
            <person name="Bickham C."/>
            <person name="Chaboub L."/>
            <person name="Chen D."/>
            <person name="Coyle M."/>
            <person name="Deiros D.R."/>
            <person name="Dinh H."/>
            <person name="Forbes L."/>
            <person name="Fowler G."/>
            <person name="Francisco L."/>
            <person name="Fu Q."/>
            <person name="Gubbala S."/>
            <person name="Hale W."/>
            <person name="Han Y."/>
            <person name="Hemphill L."/>
            <person name="Highlander S.K."/>
            <person name="Hirani K."/>
            <person name="Hogues M."/>
            <person name="Jackson L."/>
            <person name="Jakkamsetti A."/>
            <person name="Javaid M."/>
            <person name="Jiang H."/>
            <person name="Korchina V."/>
            <person name="Kovar C."/>
            <person name="Lara F."/>
            <person name="Lee S."/>
            <person name="Mata R."/>
            <person name="Mathew T."/>
            <person name="Moen C."/>
            <person name="Morales K."/>
            <person name="Munidasa M."/>
            <person name="Nazareth L."/>
            <person name="Ngo R."/>
            <person name="Nguyen L."/>
            <person name="Okwuonu G."/>
            <person name="Ongeri F."/>
            <person name="Patil S."/>
            <person name="Petrosino J."/>
            <person name="Pham C."/>
            <person name="Pham P."/>
            <person name="Pu L.-L."/>
            <person name="Puazo M."/>
            <person name="Raj R."/>
            <person name="Reid J."/>
            <person name="Rouhana J."/>
            <person name="Saada N."/>
            <person name="Shang Y."/>
            <person name="Simmons D."/>
            <person name="Thornton R."/>
            <person name="Warren J."/>
            <person name="Weissenberger G."/>
            <person name="Zhang J."/>
            <person name="Zhang L."/>
            <person name="Zhou C."/>
            <person name="Zhu D."/>
            <person name="Muzny D."/>
            <person name="Worley K."/>
            <person name="Gibbs R."/>
        </authorList>
    </citation>
    <scope>NUCLEOTIDE SEQUENCE [LARGE SCALE GENOMIC DNA]</scope>
    <source>
        <strain evidence="6 7">ATCC 49957</strain>
    </source>
</reference>
<dbReference type="InterPro" id="IPR036271">
    <property type="entry name" value="Tet_transcr_reg_TetR-rel_C_sf"/>
</dbReference>
<dbReference type="InterPro" id="IPR001647">
    <property type="entry name" value="HTH_TetR"/>
</dbReference>
<feature type="non-terminal residue" evidence="6">
    <location>
        <position position="1"/>
    </location>
</feature>
<organism evidence="6 7">
    <name type="scientific">Pseudoroseomonas cervicalis ATCC 49957</name>
    <dbReference type="NCBI Taxonomy" id="525371"/>
    <lineage>
        <taxon>Bacteria</taxon>
        <taxon>Pseudomonadati</taxon>
        <taxon>Pseudomonadota</taxon>
        <taxon>Alphaproteobacteria</taxon>
        <taxon>Acetobacterales</taxon>
        <taxon>Roseomonadaceae</taxon>
        <taxon>Roseomonas</taxon>
    </lineage>
</organism>
<dbReference type="SUPFAM" id="SSF46689">
    <property type="entry name" value="Homeodomain-like"/>
    <property type="match status" value="1"/>
</dbReference>